<organism evidence="2 3">
    <name type="scientific">Hungatella hathewayi WAL-18680</name>
    <dbReference type="NCBI Taxonomy" id="742737"/>
    <lineage>
        <taxon>Bacteria</taxon>
        <taxon>Bacillati</taxon>
        <taxon>Bacillota</taxon>
        <taxon>Clostridia</taxon>
        <taxon>Lachnospirales</taxon>
        <taxon>Lachnospiraceae</taxon>
        <taxon>Hungatella</taxon>
    </lineage>
</organism>
<comment type="caution">
    <text evidence="2">The sequence shown here is derived from an EMBL/GenBank/DDBJ whole genome shotgun (WGS) entry which is preliminary data.</text>
</comment>
<proteinExistence type="predicted"/>
<evidence type="ECO:0000313" key="2">
    <source>
        <dbReference type="EMBL" id="EHI58528.1"/>
    </source>
</evidence>
<reference evidence="2 3" key="1">
    <citation type="submission" date="2011-08" db="EMBL/GenBank/DDBJ databases">
        <title>The Genome Sequence of Clostridium hathewayi WAL-18680.</title>
        <authorList>
            <consortium name="The Broad Institute Genome Sequencing Platform"/>
            <person name="Earl A."/>
            <person name="Ward D."/>
            <person name="Feldgarden M."/>
            <person name="Gevers D."/>
            <person name="Finegold S.M."/>
            <person name="Summanen P.H."/>
            <person name="Molitoris D.R."/>
            <person name="Song M."/>
            <person name="Daigneault M."/>
            <person name="Allen-Vercoe E."/>
            <person name="Young S.K."/>
            <person name="Zeng Q."/>
            <person name="Gargeya S."/>
            <person name="Fitzgerald M."/>
            <person name="Haas B."/>
            <person name="Abouelleil A."/>
            <person name="Alvarado L."/>
            <person name="Arachchi H.M."/>
            <person name="Berlin A."/>
            <person name="Brown A."/>
            <person name="Chapman S.B."/>
            <person name="Chen Z."/>
            <person name="Dunbar C."/>
            <person name="Freedman E."/>
            <person name="Gearin G."/>
            <person name="Gellesch M."/>
            <person name="Goldberg J."/>
            <person name="Griggs A."/>
            <person name="Gujja S."/>
            <person name="Heiman D."/>
            <person name="Howarth C."/>
            <person name="Larson L."/>
            <person name="Lui A."/>
            <person name="MacDonald P.J.P."/>
            <person name="Montmayeur A."/>
            <person name="Murphy C."/>
            <person name="Neiman D."/>
            <person name="Pearson M."/>
            <person name="Priest M."/>
            <person name="Roberts A."/>
            <person name="Saif S."/>
            <person name="Shea T."/>
            <person name="Shenoy N."/>
            <person name="Sisk P."/>
            <person name="Stolte C."/>
            <person name="Sykes S."/>
            <person name="Wortman J."/>
            <person name="Nusbaum C."/>
            <person name="Birren B."/>
        </authorList>
    </citation>
    <scope>NUCLEOTIDE SEQUENCE [LARGE SCALE GENOMIC DNA]</scope>
    <source>
        <strain evidence="2 3">WAL-18680</strain>
    </source>
</reference>
<gene>
    <name evidence="2" type="ORF">HMPREF9473_03487</name>
</gene>
<keyword evidence="1" id="KW-0812">Transmembrane</keyword>
<sequence length="30" mass="3446">MKSTPKTFQRKLILYNLLIVICIASAVSFF</sequence>
<dbReference type="EMBL" id="ADLN01000096">
    <property type="protein sequence ID" value="EHI58528.1"/>
    <property type="molecule type" value="Genomic_DNA"/>
</dbReference>
<dbReference type="AlphaFoldDB" id="G5IJ14"/>
<dbReference type="HOGENOM" id="CLU_3403979_0_0_9"/>
<protein>
    <submittedName>
        <fullName evidence="2">Uncharacterized protein</fullName>
    </submittedName>
</protein>
<name>G5IJ14_9FIRM</name>
<evidence type="ECO:0000256" key="1">
    <source>
        <dbReference type="SAM" id="Phobius"/>
    </source>
</evidence>
<keyword evidence="1" id="KW-0472">Membrane</keyword>
<keyword evidence="1" id="KW-1133">Transmembrane helix</keyword>
<feature type="transmembrane region" description="Helical" evidence="1">
    <location>
        <begin position="12"/>
        <end position="29"/>
    </location>
</feature>
<dbReference type="Proteomes" id="UP000005384">
    <property type="component" value="Unassembled WGS sequence"/>
</dbReference>
<keyword evidence="3" id="KW-1185">Reference proteome</keyword>
<accession>G5IJ14</accession>
<evidence type="ECO:0000313" key="3">
    <source>
        <dbReference type="Proteomes" id="UP000005384"/>
    </source>
</evidence>